<dbReference type="InterPro" id="IPR011712">
    <property type="entry name" value="Sig_transdc_His_kin_sub3_dim/P"/>
</dbReference>
<dbReference type="Pfam" id="PF07730">
    <property type="entry name" value="HisKA_3"/>
    <property type="match status" value="1"/>
</dbReference>
<dbReference type="GO" id="GO:0005524">
    <property type="term" value="F:ATP binding"/>
    <property type="evidence" value="ECO:0007669"/>
    <property type="project" value="UniProtKB-KW"/>
</dbReference>
<sequence length="1739" mass="192036">MAHPLGDIARQALAHRYDRLVEMDATGTSTTLSAVDRDTGRAVVARLLGVETRFPAAGTLLDHVARLASLSSDYLLEIYEYREVPADSPSGILVIHEAFTGMPLGDLLPSFHRMLSEDARPGHAFCVLAAQMATALRDLHAAGLLYRGITPHSFLFNPATRRFKLDGLAWDDAWLPEQGGFSAGVAASALSCLAPEQAGRMDHVVDFRANLYSLGVLFYEMMTGKHPFPAGDAAGVLYGHTARTPALPSDLNPAMDTALSRMVLKLLAKHPDDRYQSAAGLLFDLADLTGRFDAALSVGEFMPGRKDVSPVFALPDRLYGREEALSFLKKRFDRVRAGDTGVVMVTGGTGVGKTEVIRHLSRYVRESGGIFLTGKFDPNQQNVPLSASKTAIASIARWLLSRPPDQIRAWREKILSAVWPSGQVLVDMIPEMELIIGKQPPLGELPPMEANMRMALVMEKFGTLFLAREHPVVFFLDDLQWADRGTLEHGVAFMLIRQRHYCMVLGTCRDSEVDDTHPLSRFLEKLERTSVPVEKLSLRPLDIDQTTAMMADTLSQARTAVLPLARIVFEKTGGNPFFIRQFLGSLHANGLIHYDTGRGCWAWNVERIAAADITDNVARLLSTTIDKLPAPTLSVLQAAACAGNRIDPELLVLVIGRDRADICAHVQTALEAGLVHPVTDPSATAPAVDTSTGLTWEFAHDHILQAVYQTLPETQAREIHWTVGKALLEKASEGAPGERIFDIVHQLRLGMPLSLSSPEATELARLNLEAGRVAMETISFEGAADYLRHACNLLPDTAWETHYDLAAGIYGALARCEFALGAFVESERLFGLLLQKAPSLVTRARAYNAMVELHTAAGNIDKALMLGRRALETLGIHLPRRPGRARVLLLLVRLRLIWGVRRVSAILDAAENRDETLDITLTLLTNIGLPTFYVNPLLCLWINATGILLGIRNPKEGFPLQHASFGLITLGAFLGSIFGFIGMGRHYAKTGMRLLERQAPGQYQAIAYFVSAFFNRHWYQPARKSIDSFKRAYRHALKTGDISYAGHSINSMFMVRFFLGDNLDAVYAYHQRHEAFIQKARSPFAVAHYKLLRQLYRSLKGQALSPAGLDTKDYDTAAEFAAVVDTGNLLLRFFFLLSQLKLYVFHRQWENGASLVERIQAMNYLPVGTLVVTEYCFFAFLSITNLIVAGTPPQQARRYSRRAARFIRRMRQWYRLQPDNFEPMLRLMEAEKARVQGRPVQAQERYRQAVAAARDGGFTHLAALGCESAGNFFAAQGDTVAARAYLAEARKAYLDWGATAKAADLEKQHAGLFAAIPGHTAVSISPLERADHGAVVAALQAVSQEIVVRRLLTRLMEITMAATGASRAAFISNRQGRLFVEVERWGNETDQTLLKSEPLLEQPTSLMAAVVYYVKRTRELVVMNDVKKESSLFQKNSDDAGTPRALVCMPMARNKRLVGILYLENALTGGVFTEDRIGLLTMIASQAAVSFENATLYEHVMKNEQDLKRLSEKLRSLYSELLLTEERERRRIATELHDRIGHALAGAKIGLETLCKGSAKEHEARLRDVLAVLDQSIADTRTLTFELSPPILYHLGLGPALDWLCEETQKKHGLTVSFADTGQEGGLDQKTEILCFQIVRELLFNAVKHSQAGHVEVRLYRNGARMGLTIQDDGVGFDGSRQSAGSGFGLFSIHERLRLVGGEMNIDTGKNRGTTIDITVPLTGENQNQGEVNDQGSGG</sequence>
<dbReference type="STRING" id="96561.Dole_0030"/>
<dbReference type="SMART" id="SM00065">
    <property type="entry name" value="GAF"/>
    <property type="match status" value="1"/>
</dbReference>
<dbReference type="InterPro" id="IPR027417">
    <property type="entry name" value="P-loop_NTPase"/>
</dbReference>
<evidence type="ECO:0000256" key="1">
    <source>
        <dbReference type="SAM" id="Coils"/>
    </source>
</evidence>
<keyword evidence="2" id="KW-0812">Transmembrane</keyword>
<dbReference type="InterPro" id="IPR003594">
    <property type="entry name" value="HATPase_dom"/>
</dbReference>
<dbReference type="Gene3D" id="1.20.5.1930">
    <property type="match status" value="1"/>
</dbReference>
<dbReference type="PANTHER" id="PTHR43642:SF1">
    <property type="entry name" value="HYBRID SIGNAL TRANSDUCTION HISTIDINE KINASE G"/>
    <property type="match status" value="1"/>
</dbReference>
<dbReference type="PROSITE" id="PS50109">
    <property type="entry name" value="HIS_KIN"/>
    <property type="match status" value="1"/>
</dbReference>
<dbReference type="Gene3D" id="3.40.50.300">
    <property type="entry name" value="P-loop containing nucleotide triphosphate hydrolases"/>
    <property type="match status" value="1"/>
</dbReference>
<dbReference type="Pfam" id="PF00069">
    <property type="entry name" value="Pkinase"/>
    <property type="match status" value="1"/>
</dbReference>
<dbReference type="GO" id="GO:0000155">
    <property type="term" value="F:phosphorelay sensor kinase activity"/>
    <property type="evidence" value="ECO:0007669"/>
    <property type="project" value="InterPro"/>
</dbReference>
<keyword evidence="2" id="KW-1133">Transmembrane helix</keyword>
<protein>
    <submittedName>
        <fullName evidence="5">ATP-binding region ATPase domain protein</fullName>
    </submittedName>
</protein>
<dbReference type="eggNOG" id="COG2203">
    <property type="taxonomic scope" value="Bacteria"/>
</dbReference>
<gene>
    <name evidence="5" type="ordered locus">Dole_0030</name>
</gene>
<dbReference type="InterPro" id="IPR000719">
    <property type="entry name" value="Prot_kinase_dom"/>
</dbReference>
<dbReference type="Pfam" id="PF02518">
    <property type="entry name" value="HATPase_c"/>
    <property type="match status" value="1"/>
</dbReference>
<dbReference type="eggNOG" id="COG3899">
    <property type="taxonomic scope" value="Bacteria"/>
</dbReference>
<dbReference type="KEGG" id="dol:Dole_0030"/>
<evidence type="ECO:0000256" key="2">
    <source>
        <dbReference type="SAM" id="Phobius"/>
    </source>
</evidence>
<dbReference type="InterPro" id="IPR036890">
    <property type="entry name" value="HATPase_C_sf"/>
</dbReference>
<dbReference type="Gene3D" id="1.10.510.10">
    <property type="entry name" value="Transferase(Phosphotransferase) domain 1"/>
    <property type="match status" value="1"/>
</dbReference>
<feature type="transmembrane region" description="Helical" evidence="2">
    <location>
        <begin position="932"/>
        <end position="951"/>
    </location>
</feature>
<dbReference type="Pfam" id="PF01590">
    <property type="entry name" value="GAF"/>
    <property type="match status" value="1"/>
</dbReference>
<keyword evidence="1" id="KW-0175">Coiled coil</keyword>
<keyword evidence="6" id="KW-1185">Reference proteome</keyword>
<feature type="domain" description="Protein kinase" evidence="3">
    <location>
        <begin position="17"/>
        <end position="288"/>
    </location>
</feature>
<dbReference type="RefSeq" id="WP_012173459.1">
    <property type="nucleotide sequence ID" value="NC_009943.1"/>
</dbReference>
<name>A8ZRS3_DESOH</name>
<organism evidence="5 6">
    <name type="scientific">Desulfosudis oleivorans (strain DSM 6200 / JCM 39069 / Hxd3)</name>
    <name type="common">Desulfococcus oleovorans</name>
    <dbReference type="NCBI Taxonomy" id="96561"/>
    <lineage>
        <taxon>Bacteria</taxon>
        <taxon>Pseudomonadati</taxon>
        <taxon>Thermodesulfobacteriota</taxon>
        <taxon>Desulfobacteria</taxon>
        <taxon>Desulfobacterales</taxon>
        <taxon>Desulfosudaceae</taxon>
        <taxon>Desulfosudis</taxon>
    </lineage>
</organism>
<dbReference type="SUPFAM" id="SSF52540">
    <property type="entry name" value="P-loop containing nucleoside triphosphate hydrolases"/>
    <property type="match status" value="1"/>
</dbReference>
<dbReference type="PROSITE" id="PS50011">
    <property type="entry name" value="PROTEIN_KINASE_DOM"/>
    <property type="match status" value="1"/>
</dbReference>
<dbReference type="SMART" id="SM00387">
    <property type="entry name" value="HATPase_c"/>
    <property type="match status" value="1"/>
</dbReference>
<dbReference type="InterPro" id="IPR005467">
    <property type="entry name" value="His_kinase_dom"/>
</dbReference>
<feature type="domain" description="Histidine kinase" evidence="4">
    <location>
        <begin position="1637"/>
        <end position="1724"/>
    </location>
</feature>
<dbReference type="Gene3D" id="3.30.450.40">
    <property type="match status" value="1"/>
</dbReference>
<keyword evidence="2" id="KW-0472">Membrane</keyword>
<dbReference type="InterPro" id="IPR041664">
    <property type="entry name" value="AAA_16"/>
</dbReference>
<dbReference type="Pfam" id="PF13191">
    <property type="entry name" value="AAA_16"/>
    <property type="match status" value="1"/>
</dbReference>
<dbReference type="GO" id="GO:0046983">
    <property type="term" value="F:protein dimerization activity"/>
    <property type="evidence" value="ECO:0007669"/>
    <property type="project" value="InterPro"/>
</dbReference>
<dbReference type="InterPro" id="IPR011990">
    <property type="entry name" value="TPR-like_helical_dom_sf"/>
</dbReference>
<feature type="coiled-coil region" evidence="1">
    <location>
        <begin position="1500"/>
        <end position="1527"/>
    </location>
</feature>
<dbReference type="Gene3D" id="3.30.565.10">
    <property type="entry name" value="Histidine kinase-like ATPase, C-terminal domain"/>
    <property type="match status" value="1"/>
</dbReference>
<dbReference type="InterPro" id="IPR029016">
    <property type="entry name" value="GAF-like_dom_sf"/>
</dbReference>
<dbReference type="SUPFAM" id="SSF48452">
    <property type="entry name" value="TPR-like"/>
    <property type="match status" value="1"/>
</dbReference>
<accession>A8ZRS3</accession>
<dbReference type="HOGENOM" id="CLU_000445_34_2_7"/>
<evidence type="ECO:0000313" key="5">
    <source>
        <dbReference type="EMBL" id="ABW65840.1"/>
    </source>
</evidence>
<dbReference type="eggNOG" id="COG4585">
    <property type="taxonomic scope" value="Bacteria"/>
</dbReference>
<dbReference type="SMART" id="SM00220">
    <property type="entry name" value="S_TKc"/>
    <property type="match status" value="1"/>
</dbReference>
<dbReference type="InterPro" id="IPR003018">
    <property type="entry name" value="GAF"/>
</dbReference>
<dbReference type="GO" id="GO:0016020">
    <property type="term" value="C:membrane"/>
    <property type="evidence" value="ECO:0007669"/>
    <property type="project" value="InterPro"/>
</dbReference>
<dbReference type="PANTHER" id="PTHR43642">
    <property type="entry name" value="HYBRID SIGNAL TRANSDUCTION HISTIDINE KINASE G"/>
    <property type="match status" value="1"/>
</dbReference>
<dbReference type="SUPFAM" id="SSF56112">
    <property type="entry name" value="Protein kinase-like (PK-like)"/>
    <property type="match status" value="1"/>
</dbReference>
<dbReference type="SUPFAM" id="SSF55874">
    <property type="entry name" value="ATPase domain of HSP90 chaperone/DNA topoisomerase II/histidine kinase"/>
    <property type="match status" value="1"/>
</dbReference>
<dbReference type="OrthoDB" id="5521237at2"/>
<dbReference type="Proteomes" id="UP000008561">
    <property type="component" value="Chromosome"/>
</dbReference>
<keyword evidence="5" id="KW-0067">ATP-binding</keyword>
<keyword evidence="5" id="KW-0547">Nucleotide-binding</keyword>
<dbReference type="EMBL" id="CP000859">
    <property type="protein sequence ID" value="ABW65840.1"/>
    <property type="molecule type" value="Genomic_DNA"/>
</dbReference>
<dbReference type="SUPFAM" id="SSF55781">
    <property type="entry name" value="GAF domain-like"/>
    <property type="match status" value="1"/>
</dbReference>
<evidence type="ECO:0000313" key="6">
    <source>
        <dbReference type="Proteomes" id="UP000008561"/>
    </source>
</evidence>
<reference evidence="5 6" key="1">
    <citation type="submission" date="2007-10" db="EMBL/GenBank/DDBJ databases">
        <title>Complete sequence of Desulfococcus oleovorans Hxd3.</title>
        <authorList>
            <consortium name="US DOE Joint Genome Institute"/>
            <person name="Copeland A."/>
            <person name="Lucas S."/>
            <person name="Lapidus A."/>
            <person name="Barry K."/>
            <person name="Glavina del Rio T."/>
            <person name="Dalin E."/>
            <person name="Tice H."/>
            <person name="Pitluck S."/>
            <person name="Kiss H."/>
            <person name="Brettin T."/>
            <person name="Bruce D."/>
            <person name="Detter J.C."/>
            <person name="Han C."/>
            <person name="Schmutz J."/>
            <person name="Larimer F."/>
            <person name="Land M."/>
            <person name="Hauser L."/>
            <person name="Kyrpides N."/>
            <person name="Kim E."/>
            <person name="Wawrik B."/>
            <person name="Richardson P."/>
        </authorList>
    </citation>
    <scope>NUCLEOTIDE SEQUENCE [LARGE SCALE GENOMIC DNA]</scope>
    <source>
        <strain evidence="6">DSM 6200 / JCM 39069 / Hxd3</strain>
    </source>
</reference>
<dbReference type="eggNOG" id="COG0515">
    <property type="taxonomic scope" value="Bacteria"/>
</dbReference>
<evidence type="ECO:0000259" key="3">
    <source>
        <dbReference type="PROSITE" id="PS50011"/>
    </source>
</evidence>
<evidence type="ECO:0000259" key="4">
    <source>
        <dbReference type="PROSITE" id="PS50109"/>
    </source>
</evidence>
<dbReference type="CDD" id="cd16917">
    <property type="entry name" value="HATPase_UhpB-NarQ-NarX-like"/>
    <property type="match status" value="1"/>
</dbReference>
<proteinExistence type="predicted"/>
<feature type="transmembrane region" description="Helical" evidence="2">
    <location>
        <begin position="963"/>
        <end position="981"/>
    </location>
</feature>
<dbReference type="InterPro" id="IPR053159">
    <property type="entry name" value="Hybrid_Histidine_Kinase"/>
</dbReference>
<dbReference type="Gene3D" id="1.25.40.10">
    <property type="entry name" value="Tetratricopeptide repeat domain"/>
    <property type="match status" value="1"/>
</dbReference>
<dbReference type="InterPro" id="IPR011009">
    <property type="entry name" value="Kinase-like_dom_sf"/>
</dbReference>